<dbReference type="PANTHER" id="PTHR10545">
    <property type="entry name" value="DIAMINE N-ACETYLTRANSFERASE"/>
    <property type="match status" value="1"/>
</dbReference>
<name>A0A852ZYL6_9ACTN</name>
<feature type="domain" description="N-acetyltransferase" evidence="4">
    <location>
        <begin position="1"/>
        <end position="159"/>
    </location>
</feature>
<organism evidence="5 6">
    <name type="scientific">Allostreptomyces psammosilenae</name>
    <dbReference type="NCBI Taxonomy" id="1892865"/>
    <lineage>
        <taxon>Bacteria</taxon>
        <taxon>Bacillati</taxon>
        <taxon>Actinomycetota</taxon>
        <taxon>Actinomycetes</taxon>
        <taxon>Kitasatosporales</taxon>
        <taxon>Streptomycetaceae</taxon>
        <taxon>Allostreptomyces</taxon>
    </lineage>
</organism>
<dbReference type="Pfam" id="PF00583">
    <property type="entry name" value="Acetyltransf_1"/>
    <property type="match status" value="1"/>
</dbReference>
<comment type="similarity">
    <text evidence="1">Belongs to the acetyltransferase family.</text>
</comment>
<dbReference type="CDD" id="cd04301">
    <property type="entry name" value="NAT_SF"/>
    <property type="match status" value="1"/>
</dbReference>
<dbReference type="AlphaFoldDB" id="A0A852ZYL6"/>
<dbReference type="EMBL" id="JACBZD010000001">
    <property type="protein sequence ID" value="NYI06320.1"/>
    <property type="molecule type" value="Genomic_DNA"/>
</dbReference>
<dbReference type="PROSITE" id="PS51186">
    <property type="entry name" value="GNAT"/>
    <property type="match status" value="1"/>
</dbReference>
<gene>
    <name evidence="5" type="ORF">FHU37_003263</name>
</gene>
<evidence type="ECO:0000313" key="5">
    <source>
        <dbReference type="EMBL" id="NYI06320.1"/>
    </source>
</evidence>
<dbReference type="InterPro" id="IPR051016">
    <property type="entry name" value="Diverse_Substrate_AcTransf"/>
</dbReference>
<comment type="caution">
    <text evidence="5">The sequence shown here is derived from an EMBL/GenBank/DDBJ whole genome shotgun (WGS) entry which is preliminary data.</text>
</comment>
<proteinExistence type="inferred from homology"/>
<keyword evidence="2 5" id="KW-0808">Transferase</keyword>
<protein>
    <submittedName>
        <fullName evidence="5">GNAT superfamily N-acetyltransferase</fullName>
    </submittedName>
</protein>
<dbReference type="SUPFAM" id="SSF55729">
    <property type="entry name" value="Acyl-CoA N-acyltransferases (Nat)"/>
    <property type="match status" value="1"/>
</dbReference>
<dbReference type="Proteomes" id="UP000567795">
    <property type="component" value="Unassembled WGS sequence"/>
</dbReference>
<reference evidence="5 6" key="1">
    <citation type="submission" date="2020-07" db="EMBL/GenBank/DDBJ databases">
        <title>Sequencing the genomes of 1000 actinobacteria strains.</title>
        <authorList>
            <person name="Klenk H.-P."/>
        </authorList>
    </citation>
    <scope>NUCLEOTIDE SEQUENCE [LARGE SCALE GENOMIC DNA]</scope>
    <source>
        <strain evidence="5 6">DSM 42178</strain>
    </source>
</reference>
<evidence type="ECO:0000256" key="3">
    <source>
        <dbReference type="ARBA" id="ARBA00023315"/>
    </source>
</evidence>
<sequence length="159" mass="17538">MIRTATEADVPTIHAMIHELAEYEKAAHEVESTPEQLRAALFGEHPAAFAHIAEDDTTGEPVGFALWFRTYSTWTGTHGIHLEDLYVRPSARGAGHGRALIGELARLCRENGYARLEWAVLDWNEPAIAFYHGLGAVPIDEWRIFRLSGEALQGFGGAA</sequence>
<accession>A0A852ZYL6</accession>
<dbReference type="Gene3D" id="3.40.630.30">
    <property type="match status" value="1"/>
</dbReference>
<evidence type="ECO:0000256" key="1">
    <source>
        <dbReference type="ARBA" id="ARBA00008694"/>
    </source>
</evidence>
<dbReference type="FunFam" id="3.40.630.30:FF:000064">
    <property type="entry name" value="GNAT family acetyltransferase"/>
    <property type="match status" value="1"/>
</dbReference>
<keyword evidence="3" id="KW-0012">Acyltransferase</keyword>
<dbReference type="GO" id="GO:0008080">
    <property type="term" value="F:N-acetyltransferase activity"/>
    <property type="evidence" value="ECO:0007669"/>
    <property type="project" value="UniProtKB-ARBA"/>
</dbReference>
<evidence type="ECO:0000313" key="6">
    <source>
        <dbReference type="Proteomes" id="UP000567795"/>
    </source>
</evidence>
<dbReference type="RefSeq" id="WP_179814924.1">
    <property type="nucleotide sequence ID" value="NZ_JACBZD010000001.1"/>
</dbReference>
<dbReference type="InterPro" id="IPR000182">
    <property type="entry name" value="GNAT_dom"/>
</dbReference>
<keyword evidence="6" id="KW-1185">Reference proteome</keyword>
<evidence type="ECO:0000259" key="4">
    <source>
        <dbReference type="PROSITE" id="PS51186"/>
    </source>
</evidence>
<evidence type="ECO:0000256" key="2">
    <source>
        <dbReference type="ARBA" id="ARBA00022679"/>
    </source>
</evidence>
<dbReference type="PANTHER" id="PTHR10545:SF29">
    <property type="entry name" value="GH14572P-RELATED"/>
    <property type="match status" value="1"/>
</dbReference>
<dbReference type="InterPro" id="IPR016181">
    <property type="entry name" value="Acyl_CoA_acyltransferase"/>
</dbReference>